<sequence>MPLSRRSFLARMAIGLTSPYWLPLAARASSINRTSFKPTWGSLQGYVAPPWFRDAKFGIWAHWSAQCVPEQGDWYARSMYMQGEPQYEYHCRTFGHPSRFGFMEIDNLWKAEQWDPNELMRLYKAAGAKYFVALANHHDNFDTYDSTHHAWNSLNVGPRKDIVGGWAKAAREHGLRFGVSNHSAHAWHWFQTAYGYDGEGPLEGVRYDAARLAKADGIGTWWEGLDPQELYTGPNMVLPEGIRGAAAVKQWHEQHDGIWMETPSQYNPQFARQWFLRCKDLLDKYQPDLLYFDDSGLPLGQTGLDIAAYFYNANRQWNGGRLEGVLNAKKLMPEQRHALVEDIERGGSDAIRPLPWQTDTCIGDWHYSRARFEAHSYKSAGTVITSLCDIVSKNGNLLLSIPLRGNGTIDSDERHILEELAAWMSVNGEAIFGTQPWRVFGEGPTKVASGMFGENNAQAFTAGDIRFTTKGDVLFAITLGRPTASHVTLKSLASNVAGTIDRVEMLGSPLPLRFKRDVLGLTLEFPQQIQGKHAFVFKLMGHGLTSAT</sequence>
<reference evidence="8 9" key="1">
    <citation type="submission" date="2018-07" db="EMBL/GenBank/DDBJ databases">
        <title>Dyella tabacisoli L4-6T, whole genome shotgun sequence.</title>
        <authorList>
            <person name="Zhou X.-K."/>
            <person name="Li W.-J."/>
            <person name="Duan Y.-Q."/>
        </authorList>
    </citation>
    <scope>NUCLEOTIDE SEQUENCE [LARGE SCALE GENOMIC DNA]</scope>
    <source>
        <strain evidence="8 9">L4-6</strain>
    </source>
</reference>
<keyword evidence="4" id="KW-0378">Hydrolase</keyword>
<feature type="domain" description="Glycoside hydrolase family 29 N-terminal" evidence="6">
    <location>
        <begin position="26"/>
        <end position="429"/>
    </location>
</feature>
<feature type="domain" description="Alpha-L-fucosidase C-terminal" evidence="7">
    <location>
        <begin position="462"/>
        <end position="539"/>
    </location>
</feature>
<dbReference type="GO" id="GO:0004560">
    <property type="term" value="F:alpha-L-fucosidase activity"/>
    <property type="evidence" value="ECO:0007669"/>
    <property type="project" value="InterPro"/>
</dbReference>
<proteinExistence type="inferred from homology"/>
<protein>
    <recommendedName>
        <fullName evidence="2">alpha-L-fucosidase</fullName>
        <ecNumber evidence="2">3.2.1.51</ecNumber>
    </recommendedName>
</protein>
<name>A0A369UJ67_9GAMM</name>
<evidence type="ECO:0000256" key="3">
    <source>
        <dbReference type="ARBA" id="ARBA00022729"/>
    </source>
</evidence>
<dbReference type="PANTHER" id="PTHR10030">
    <property type="entry name" value="ALPHA-L-FUCOSIDASE"/>
    <property type="match status" value="1"/>
</dbReference>
<dbReference type="AlphaFoldDB" id="A0A369UJ67"/>
<dbReference type="Pfam" id="PF01120">
    <property type="entry name" value="Alpha_L_fucos"/>
    <property type="match status" value="1"/>
</dbReference>
<evidence type="ECO:0000259" key="7">
    <source>
        <dbReference type="Pfam" id="PF16757"/>
    </source>
</evidence>
<keyword evidence="5" id="KW-0326">Glycosidase</keyword>
<dbReference type="GO" id="GO:0006004">
    <property type="term" value="P:fucose metabolic process"/>
    <property type="evidence" value="ECO:0007669"/>
    <property type="project" value="TreeGrafter"/>
</dbReference>
<dbReference type="GO" id="GO:0016139">
    <property type="term" value="P:glycoside catabolic process"/>
    <property type="evidence" value="ECO:0007669"/>
    <property type="project" value="TreeGrafter"/>
</dbReference>
<accession>A0A369UJ67</accession>
<gene>
    <name evidence="8" type="ORF">DVJ77_17310</name>
</gene>
<evidence type="ECO:0000259" key="6">
    <source>
        <dbReference type="Pfam" id="PF01120"/>
    </source>
</evidence>
<organism evidence="8 9">
    <name type="scientific">Dyella tabacisoli</name>
    <dbReference type="NCBI Taxonomy" id="2282381"/>
    <lineage>
        <taxon>Bacteria</taxon>
        <taxon>Pseudomonadati</taxon>
        <taxon>Pseudomonadota</taxon>
        <taxon>Gammaproteobacteria</taxon>
        <taxon>Lysobacterales</taxon>
        <taxon>Rhodanobacteraceae</taxon>
        <taxon>Dyella</taxon>
    </lineage>
</organism>
<dbReference type="PANTHER" id="PTHR10030:SF37">
    <property type="entry name" value="ALPHA-L-FUCOSIDASE-RELATED"/>
    <property type="match status" value="1"/>
</dbReference>
<dbReference type="EMBL" id="QQAH01000017">
    <property type="protein sequence ID" value="RDD80393.1"/>
    <property type="molecule type" value="Genomic_DNA"/>
</dbReference>
<dbReference type="InterPro" id="IPR031919">
    <property type="entry name" value="Fucosidase_C"/>
</dbReference>
<dbReference type="RefSeq" id="WP_114846778.1">
    <property type="nucleotide sequence ID" value="NZ_JBHSPE010000021.1"/>
</dbReference>
<dbReference type="PROSITE" id="PS51318">
    <property type="entry name" value="TAT"/>
    <property type="match status" value="1"/>
</dbReference>
<dbReference type="InterPro" id="IPR057739">
    <property type="entry name" value="Glyco_hydro_29_N"/>
</dbReference>
<evidence type="ECO:0000313" key="8">
    <source>
        <dbReference type="EMBL" id="RDD80393.1"/>
    </source>
</evidence>
<evidence type="ECO:0000313" key="9">
    <source>
        <dbReference type="Proteomes" id="UP000253782"/>
    </source>
</evidence>
<dbReference type="InterPro" id="IPR013780">
    <property type="entry name" value="Glyco_hydro_b"/>
</dbReference>
<dbReference type="InterPro" id="IPR017853">
    <property type="entry name" value="GH"/>
</dbReference>
<dbReference type="SUPFAM" id="SSF51445">
    <property type="entry name" value="(Trans)glycosidases"/>
    <property type="match status" value="1"/>
</dbReference>
<dbReference type="Pfam" id="PF16757">
    <property type="entry name" value="Fucosidase_C"/>
    <property type="match status" value="1"/>
</dbReference>
<dbReference type="InterPro" id="IPR006311">
    <property type="entry name" value="TAT_signal"/>
</dbReference>
<evidence type="ECO:0000256" key="4">
    <source>
        <dbReference type="ARBA" id="ARBA00022801"/>
    </source>
</evidence>
<evidence type="ECO:0000256" key="1">
    <source>
        <dbReference type="ARBA" id="ARBA00007951"/>
    </source>
</evidence>
<comment type="similarity">
    <text evidence="1">Belongs to the glycosyl hydrolase 29 family.</text>
</comment>
<evidence type="ECO:0000256" key="2">
    <source>
        <dbReference type="ARBA" id="ARBA00012662"/>
    </source>
</evidence>
<comment type="caution">
    <text evidence="8">The sequence shown here is derived from an EMBL/GenBank/DDBJ whole genome shotgun (WGS) entry which is preliminary data.</text>
</comment>
<dbReference type="GO" id="GO:0005764">
    <property type="term" value="C:lysosome"/>
    <property type="evidence" value="ECO:0007669"/>
    <property type="project" value="TreeGrafter"/>
</dbReference>
<dbReference type="OrthoDB" id="107551at2"/>
<dbReference type="Gene3D" id="3.20.20.80">
    <property type="entry name" value="Glycosidases"/>
    <property type="match status" value="1"/>
</dbReference>
<dbReference type="Proteomes" id="UP000253782">
    <property type="component" value="Unassembled WGS sequence"/>
</dbReference>
<keyword evidence="9" id="KW-1185">Reference proteome</keyword>
<dbReference type="EC" id="3.2.1.51" evidence="2"/>
<evidence type="ECO:0000256" key="5">
    <source>
        <dbReference type="ARBA" id="ARBA00023295"/>
    </source>
</evidence>
<dbReference type="SMART" id="SM00812">
    <property type="entry name" value="Alpha_L_fucos"/>
    <property type="match status" value="1"/>
</dbReference>
<dbReference type="Gene3D" id="2.60.40.1180">
    <property type="entry name" value="Golgi alpha-mannosidase II"/>
    <property type="match status" value="1"/>
</dbReference>
<keyword evidence="3" id="KW-0732">Signal</keyword>
<dbReference type="InterPro" id="IPR000933">
    <property type="entry name" value="Glyco_hydro_29"/>
</dbReference>